<feature type="region of interest" description="Disordered" evidence="1">
    <location>
        <begin position="47"/>
        <end position="69"/>
    </location>
</feature>
<reference evidence="3" key="3">
    <citation type="submission" date="2020-12" db="UniProtKB">
        <authorList>
            <consortium name="EnsemblPlants"/>
        </authorList>
    </citation>
    <scope>IDENTIFICATION</scope>
</reference>
<evidence type="ECO:0000313" key="4">
    <source>
        <dbReference type="Proteomes" id="UP000006727"/>
    </source>
</evidence>
<dbReference type="Proteomes" id="UP000006727">
    <property type="component" value="Chromosome 3"/>
</dbReference>
<sequence>MTIVIVQHVTQAASEGLNAKFSDLCDPHDLFNVRTSKRGILKLSAKSRGSSTAMRHLRKQERRLSASSSADGDALLMEFVPLSKTPDLSNGRHSLSIFRMGSPSPALHSPCSTPRKKSRGVTKKLLRLCNMSSSGNKYLQLPVY</sequence>
<dbReference type="Gramene" id="Pp3c3_18570V3.2">
    <property type="protein sequence ID" value="PAC:32944277.CDS.1"/>
    <property type="gene ID" value="Pp3c3_18570"/>
</dbReference>
<protein>
    <submittedName>
        <fullName evidence="2 3">Uncharacterized protein</fullName>
    </submittedName>
</protein>
<name>A0A2K1KV22_PHYPA</name>
<dbReference type="AlphaFoldDB" id="A0A2K1KV22"/>
<reference evidence="2 4" key="2">
    <citation type="journal article" date="2018" name="Plant J.">
        <title>The Physcomitrella patens chromosome-scale assembly reveals moss genome structure and evolution.</title>
        <authorList>
            <person name="Lang D."/>
            <person name="Ullrich K.K."/>
            <person name="Murat F."/>
            <person name="Fuchs J."/>
            <person name="Jenkins J."/>
            <person name="Haas F.B."/>
            <person name="Piednoel M."/>
            <person name="Gundlach H."/>
            <person name="Van Bel M."/>
            <person name="Meyberg R."/>
            <person name="Vives C."/>
            <person name="Morata J."/>
            <person name="Symeonidi A."/>
            <person name="Hiss M."/>
            <person name="Muchero W."/>
            <person name="Kamisugi Y."/>
            <person name="Saleh O."/>
            <person name="Blanc G."/>
            <person name="Decker E.L."/>
            <person name="van Gessel N."/>
            <person name="Grimwood J."/>
            <person name="Hayes R.D."/>
            <person name="Graham S.W."/>
            <person name="Gunter L.E."/>
            <person name="McDaniel S.F."/>
            <person name="Hoernstein S.N.W."/>
            <person name="Larsson A."/>
            <person name="Li F.W."/>
            <person name="Perroud P.F."/>
            <person name="Phillips J."/>
            <person name="Ranjan P."/>
            <person name="Rokshar D.S."/>
            <person name="Rothfels C.J."/>
            <person name="Schneider L."/>
            <person name="Shu S."/>
            <person name="Stevenson D.W."/>
            <person name="Thummler F."/>
            <person name="Tillich M."/>
            <person name="Villarreal Aguilar J.C."/>
            <person name="Widiez T."/>
            <person name="Wong G.K."/>
            <person name="Wymore A."/>
            <person name="Zhang Y."/>
            <person name="Zimmer A.D."/>
            <person name="Quatrano R.S."/>
            <person name="Mayer K.F.X."/>
            <person name="Goodstein D."/>
            <person name="Casacuberta J.M."/>
            <person name="Vandepoele K."/>
            <person name="Reski R."/>
            <person name="Cuming A.C."/>
            <person name="Tuskan G.A."/>
            <person name="Maumus F."/>
            <person name="Salse J."/>
            <person name="Schmutz J."/>
            <person name="Rensing S.A."/>
        </authorList>
    </citation>
    <scope>NUCLEOTIDE SEQUENCE [LARGE SCALE GENOMIC DNA]</scope>
    <source>
        <strain evidence="3 4">cv. Gransden 2004</strain>
    </source>
</reference>
<dbReference type="InParanoid" id="A0A2K1KV22"/>
<gene>
    <name evidence="2" type="ORF">PHYPA_004623</name>
</gene>
<evidence type="ECO:0000313" key="3">
    <source>
        <dbReference type="EnsemblPlants" id="PAC:32944276.CDS.1"/>
    </source>
</evidence>
<reference evidence="2 4" key="1">
    <citation type="journal article" date="2008" name="Science">
        <title>The Physcomitrella genome reveals evolutionary insights into the conquest of land by plants.</title>
        <authorList>
            <person name="Rensing S."/>
            <person name="Lang D."/>
            <person name="Zimmer A."/>
            <person name="Terry A."/>
            <person name="Salamov A."/>
            <person name="Shapiro H."/>
            <person name="Nishiyama T."/>
            <person name="Perroud P.-F."/>
            <person name="Lindquist E."/>
            <person name="Kamisugi Y."/>
            <person name="Tanahashi T."/>
            <person name="Sakakibara K."/>
            <person name="Fujita T."/>
            <person name="Oishi K."/>
            <person name="Shin-I T."/>
            <person name="Kuroki Y."/>
            <person name="Toyoda A."/>
            <person name="Suzuki Y."/>
            <person name="Hashimoto A."/>
            <person name="Yamaguchi K."/>
            <person name="Sugano A."/>
            <person name="Kohara Y."/>
            <person name="Fujiyama A."/>
            <person name="Anterola A."/>
            <person name="Aoki S."/>
            <person name="Ashton N."/>
            <person name="Barbazuk W.B."/>
            <person name="Barker E."/>
            <person name="Bennetzen J."/>
            <person name="Bezanilla M."/>
            <person name="Blankenship R."/>
            <person name="Cho S.H."/>
            <person name="Dutcher S."/>
            <person name="Estelle M."/>
            <person name="Fawcett J.A."/>
            <person name="Gundlach H."/>
            <person name="Hanada K."/>
            <person name="Heyl A."/>
            <person name="Hicks K.A."/>
            <person name="Hugh J."/>
            <person name="Lohr M."/>
            <person name="Mayer K."/>
            <person name="Melkozernov A."/>
            <person name="Murata T."/>
            <person name="Nelson D."/>
            <person name="Pils B."/>
            <person name="Prigge M."/>
            <person name="Reiss B."/>
            <person name="Renner T."/>
            <person name="Rombauts S."/>
            <person name="Rushton P."/>
            <person name="Sanderfoot A."/>
            <person name="Schween G."/>
            <person name="Shiu S.-H."/>
            <person name="Stueber K."/>
            <person name="Theodoulou F.L."/>
            <person name="Tu H."/>
            <person name="Van de Peer Y."/>
            <person name="Verrier P.J."/>
            <person name="Waters E."/>
            <person name="Wood A."/>
            <person name="Yang L."/>
            <person name="Cove D."/>
            <person name="Cuming A."/>
            <person name="Hasebe M."/>
            <person name="Lucas S."/>
            <person name="Mishler D.B."/>
            <person name="Reski R."/>
            <person name="Grigoriev I."/>
            <person name="Quatrano R.S."/>
            <person name="Boore J.L."/>
        </authorList>
    </citation>
    <scope>NUCLEOTIDE SEQUENCE [LARGE SCALE GENOMIC DNA]</scope>
    <source>
        <strain evidence="3 4">cv. Gransden 2004</strain>
    </source>
</reference>
<evidence type="ECO:0000256" key="1">
    <source>
        <dbReference type="SAM" id="MobiDB-lite"/>
    </source>
</evidence>
<dbReference type="EMBL" id="ABEU02000003">
    <property type="protein sequence ID" value="PNR57629.1"/>
    <property type="molecule type" value="Genomic_DNA"/>
</dbReference>
<dbReference type="EnsemblPlants" id="Pp3c3_18570V3.1">
    <property type="protein sequence ID" value="PAC:32944276.CDS.1"/>
    <property type="gene ID" value="Pp3c3_18570"/>
</dbReference>
<evidence type="ECO:0000313" key="2">
    <source>
        <dbReference type="EMBL" id="PNR57629.1"/>
    </source>
</evidence>
<organism evidence="2">
    <name type="scientific">Physcomitrium patens</name>
    <name type="common">Spreading-leaved earth moss</name>
    <name type="synonym">Physcomitrella patens</name>
    <dbReference type="NCBI Taxonomy" id="3218"/>
    <lineage>
        <taxon>Eukaryota</taxon>
        <taxon>Viridiplantae</taxon>
        <taxon>Streptophyta</taxon>
        <taxon>Embryophyta</taxon>
        <taxon>Bryophyta</taxon>
        <taxon>Bryophytina</taxon>
        <taxon>Bryopsida</taxon>
        <taxon>Funariidae</taxon>
        <taxon>Funariales</taxon>
        <taxon>Funariaceae</taxon>
        <taxon>Physcomitrium</taxon>
    </lineage>
</organism>
<dbReference type="PaxDb" id="3218-PP1S312_63V6.1"/>
<keyword evidence="4" id="KW-1185">Reference proteome</keyword>
<accession>A0A2K1KV22</accession>
<proteinExistence type="predicted"/>
<dbReference type="EnsemblPlants" id="Pp3c3_18570V3.2">
    <property type="protein sequence ID" value="PAC:32944277.CDS.1"/>
    <property type="gene ID" value="Pp3c3_18570"/>
</dbReference>
<dbReference type="Gramene" id="Pp3c3_18570V3.1">
    <property type="protein sequence ID" value="PAC:32944276.CDS.1"/>
    <property type="gene ID" value="Pp3c3_18570"/>
</dbReference>